<feature type="coiled-coil region" evidence="1">
    <location>
        <begin position="1050"/>
        <end position="1088"/>
    </location>
</feature>
<accession>A3QMQ5</accession>
<sequence length="1161" mass="129753">MKRSQQQQSKVVDGVVDCTSGGIAFDNDEPSAKMRRLYSHIAGQALEFAQPTVAVAPTVTPTADRDMQSSAKLKRLNDWLLTDQAEGKQPPYVYFIGIQTIKHLARVLPKIAYADRSSFLSDPASLGDHCSVIQKDKETNIRIYYEAFLFDHELQYTTNIQTEKLKVKSIDEINAWTPGAQERADPTFECMVQVVKLFRASRTTTSTTSHVVAFVADQQNDWIAQPQHIHVAHLNKQNRKFFFKFHISNILMIDAHSDTQVWQSKMCIMKKANMAYVAPNKAPIYLSPGSVTVLPPTPEPHEKRLAIESFFLEANAEKWRSFVHTNTQTALYFELLFNPETVVTYAINYFYHKTICGDSEGLFDLYFGSQQNRGWVYSDPACVEWLLTCLDLDKTDLVGPDDDSFGWTPRTDDDSDRFNVTNRVAFDNTAAWPDNCTNHAIAPEAQGLHHDTDLNRIYVIATESHQLDAFLGRPTQDPREPGVWTPNKHVPANTLTQACCNFVDKFYGRVLTGINGVPESKDQLGKFFNRGTDFSVLTKCRELMHVKVPVLFNKEGAYAYVMVKVKLDAVLGKAAYVAGNVHNKTLSASYTAALCKAAAELYPREMLKTALGNLFTKCYCFCQSLTKRMVPISYGREVDELIRTRDDISNIIVALGPLPGECKHPRVDPMYKPPSMGPPREHPGAEPVSWDMLDYHGPTSQVYSTYNANLVSDKTKAKVKSKRGGTSRVAGGGAGEENSCAGSASADTSTGLCGCGKPIAHSPLERPPSLCTLLFSRTHIYYWCRNPSGNDAKVLGTKSLMTVVYLMPDNQEDTKNTMPNIFTAEFMRPNGNVDTLCAYGHTYFSTRTLNHKVGTLPNLDGITINGTTVEIPLFYEIPKEAIARFNQFLYNKPSQDPPVVYFAQFSTSNNHHNYSPSRALRLKRKEESLIRPKSTHTNSPTTFFCFLNVIREGYISLSKLHNGHASQVYQSLYGIKNLTKKYNKPERELRMSVHENHTLDNLTGSEKLLKNIIWSMYKIIPGFRRHIDDSQLFKVSLFINKTGSGEEIKISKLEKMLQSITSAYNHLKQEHERTVVALEHQLRTVKSEQQRPPSATHEDELGAEHAVVTAAGGRLHHKAHGRGAEHGRGHPPADAPGAPAAAARTGGRHPPHRTGAATGVD</sequence>
<feature type="region of interest" description="Disordered" evidence="2">
    <location>
        <begin position="717"/>
        <end position="741"/>
    </location>
</feature>
<feature type="compositionally biased region" description="Low complexity" evidence="2">
    <location>
        <begin position="1130"/>
        <end position="1145"/>
    </location>
</feature>
<evidence type="ECO:0000313" key="4">
    <source>
        <dbReference type="Proteomes" id="UP000106924"/>
    </source>
</evidence>
<dbReference type="EMBL" id="DQ177346">
    <property type="protein sequence ID" value="ABC55158.1"/>
    <property type="molecule type" value="Genomic_DNA"/>
</dbReference>
<reference evidence="3 4" key="1">
    <citation type="journal article" date="2007" name="J. Virol.">
        <title>Genome sequences of three koi herpesvirus isolates representing the expanding distribution of an emerging disease threatening koi and common carp worldwide.</title>
        <authorList>
            <person name="Aoki T."/>
            <person name="Hirono I."/>
            <person name="Kurokawa K."/>
            <person name="Fukuda H."/>
            <person name="Nahary R."/>
            <person name="Eldar A."/>
            <person name="Davison A.J."/>
            <person name="Waltzek T.B."/>
            <person name="Bercovier H."/>
            <person name="Hedrick R.P."/>
        </authorList>
    </citation>
    <scope>NUCLEOTIDE SEQUENCE [LARGE SCALE GENOMIC DNA]</scope>
    <source>
        <strain evidence="3">KHV-I</strain>
    </source>
</reference>
<feature type="region of interest" description="Disordered" evidence="2">
    <location>
        <begin position="1113"/>
        <end position="1161"/>
    </location>
</feature>
<evidence type="ECO:0000256" key="1">
    <source>
        <dbReference type="SAM" id="Coils"/>
    </source>
</evidence>
<evidence type="ECO:0000256" key="2">
    <source>
        <dbReference type="SAM" id="MobiDB-lite"/>
    </source>
</evidence>
<dbReference type="Proteomes" id="UP000106924">
    <property type="component" value="Segment"/>
</dbReference>
<organism evidence="3 4">
    <name type="scientific">Cyprinid herpesvirus 3</name>
    <name type="common">CyHV-3</name>
    <dbReference type="NCBI Taxonomy" id="180230"/>
    <lineage>
        <taxon>Viruses</taxon>
        <taxon>Duplodnaviria</taxon>
        <taxon>Heunggongvirae</taxon>
        <taxon>Peploviricota</taxon>
        <taxon>Herviviricetes</taxon>
        <taxon>Herpesvirales</taxon>
        <taxon>Alloherpesviridae</taxon>
        <taxon>Cyvirus</taxon>
        <taxon>Cyvirus cyprinidallo3</taxon>
    </lineage>
</organism>
<evidence type="ECO:0000313" key="3">
    <source>
        <dbReference type="EMBL" id="ABC55158.1"/>
    </source>
</evidence>
<keyword evidence="1" id="KW-0175">Coiled coil</keyword>
<name>A3QMQ5_CYHV3</name>
<proteinExistence type="predicted"/>
<protein>
    <submittedName>
        <fullName evidence="3">Uncharacterized protein</fullName>
    </submittedName>
</protein>